<proteinExistence type="predicted"/>
<dbReference type="InterPro" id="IPR035936">
    <property type="entry name" value="BB2672"/>
</dbReference>
<name>A0ABY8QS75_9MICO</name>
<protein>
    <submittedName>
        <fullName evidence="1">Amino acid synthesis family protein</fullName>
    </submittedName>
</protein>
<sequence>MPSYSRIRYSNQAEDSGFDMTNDYNVRKWVSYREETVHDGGETLETPLIRAAVGVVFANPFAGGFTQDLSALTEPSPWLATELARRGLALLDGRGVESYGKGGIAGVNGEQEHVVACVTTVFGNAFRDAVGGGEAWISSMTKTGAAGTSLDIPLAHKDALYVRSHYDGITLTTADAPRPDELLIAVALATGSRPHERVGGVRANEIQGGGLR</sequence>
<accession>A0ABY8QS75</accession>
<dbReference type="SUPFAM" id="SSF160519">
    <property type="entry name" value="BB2672-like"/>
    <property type="match status" value="1"/>
</dbReference>
<dbReference type="Pfam" id="PF06684">
    <property type="entry name" value="AA_synth"/>
    <property type="match status" value="1"/>
</dbReference>
<dbReference type="Proteomes" id="UP001209083">
    <property type="component" value="Chromosome"/>
</dbReference>
<organism evidence="1 2">
    <name type="scientific">Saxibacter everestensis</name>
    <dbReference type="NCBI Taxonomy" id="2909229"/>
    <lineage>
        <taxon>Bacteria</taxon>
        <taxon>Bacillati</taxon>
        <taxon>Actinomycetota</taxon>
        <taxon>Actinomycetes</taxon>
        <taxon>Micrococcales</taxon>
        <taxon>Brevibacteriaceae</taxon>
        <taxon>Saxibacter</taxon>
    </lineage>
</organism>
<dbReference type="EMBL" id="CP090958">
    <property type="protein sequence ID" value="WGW11691.1"/>
    <property type="molecule type" value="Genomic_DNA"/>
</dbReference>
<reference evidence="1 2" key="1">
    <citation type="submission" date="2023-05" db="EMBL/GenBank/DDBJ databases">
        <title>Lithophilousrod everest ZFBP1038 complete genpme.</title>
        <authorList>
            <person name="Tian M."/>
        </authorList>
    </citation>
    <scope>NUCLEOTIDE SEQUENCE [LARGE SCALE GENOMIC DNA]</scope>
    <source>
        <strain evidence="1 2">ZFBP1038</strain>
    </source>
</reference>
<keyword evidence="2" id="KW-1185">Reference proteome</keyword>
<evidence type="ECO:0000313" key="2">
    <source>
        <dbReference type="Proteomes" id="UP001209083"/>
    </source>
</evidence>
<dbReference type="InterPro" id="IPR009569">
    <property type="entry name" value="AA_synth_put"/>
</dbReference>
<dbReference type="Gene3D" id="3.30.1330.110">
    <property type="entry name" value="BB2672"/>
    <property type="match status" value="1"/>
</dbReference>
<gene>
    <name evidence="1" type="ORF">LWF01_16595</name>
</gene>
<evidence type="ECO:0000313" key="1">
    <source>
        <dbReference type="EMBL" id="WGW11691.1"/>
    </source>
</evidence>
<dbReference type="RefSeq" id="WP_349638481.1">
    <property type="nucleotide sequence ID" value="NZ_CP090958.1"/>
</dbReference>